<sequence length="99" mass="10032">MGWPGMLTLLSVLAVLMGSPPQVAGAAPKMSAGTVAPVLPELRPAPQPSAGAPTLTPAAAEPFVLPRVPYGGAALLLAWEEPVLTLDLNVLGRRQTDGG</sequence>
<dbReference type="RefSeq" id="WP_380008825.1">
    <property type="nucleotide sequence ID" value="NZ_JBHLYR010000031.1"/>
</dbReference>
<evidence type="ECO:0000313" key="2">
    <source>
        <dbReference type="EMBL" id="MFB9992270.1"/>
    </source>
</evidence>
<feature type="chain" id="PRO_5046869865" evidence="1">
    <location>
        <begin position="27"/>
        <end position="99"/>
    </location>
</feature>
<organism evidence="2 3">
    <name type="scientific">Deinococcus oregonensis</name>
    <dbReference type="NCBI Taxonomy" id="1805970"/>
    <lineage>
        <taxon>Bacteria</taxon>
        <taxon>Thermotogati</taxon>
        <taxon>Deinococcota</taxon>
        <taxon>Deinococci</taxon>
        <taxon>Deinococcales</taxon>
        <taxon>Deinococcaceae</taxon>
        <taxon>Deinococcus</taxon>
    </lineage>
</organism>
<protein>
    <submittedName>
        <fullName evidence="2">Uncharacterized protein</fullName>
    </submittedName>
</protein>
<keyword evidence="1" id="KW-0732">Signal</keyword>
<dbReference type="Proteomes" id="UP001589733">
    <property type="component" value="Unassembled WGS sequence"/>
</dbReference>
<proteinExistence type="predicted"/>
<evidence type="ECO:0000313" key="3">
    <source>
        <dbReference type="Proteomes" id="UP001589733"/>
    </source>
</evidence>
<comment type="caution">
    <text evidence="2">The sequence shown here is derived from an EMBL/GenBank/DDBJ whole genome shotgun (WGS) entry which is preliminary data.</text>
</comment>
<keyword evidence="3" id="KW-1185">Reference proteome</keyword>
<feature type="signal peptide" evidence="1">
    <location>
        <begin position="1"/>
        <end position="26"/>
    </location>
</feature>
<accession>A0ABV6AZU5</accession>
<reference evidence="2 3" key="1">
    <citation type="submission" date="2024-09" db="EMBL/GenBank/DDBJ databases">
        <authorList>
            <person name="Sun Q."/>
            <person name="Mori K."/>
        </authorList>
    </citation>
    <scope>NUCLEOTIDE SEQUENCE [LARGE SCALE GENOMIC DNA]</scope>
    <source>
        <strain evidence="2 3">JCM 13503</strain>
    </source>
</reference>
<dbReference type="EMBL" id="JBHLYR010000031">
    <property type="protein sequence ID" value="MFB9992270.1"/>
    <property type="molecule type" value="Genomic_DNA"/>
</dbReference>
<gene>
    <name evidence="2" type="ORF">ACFFLM_09880</name>
</gene>
<name>A0ABV6AZU5_9DEIO</name>
<evidence type="ECO:0000256" key="1">
    <source>
        <dbReference type="SAM" id="SignalP"/>
    </source>
</evidence>